<comment type="caution">
    <text evidence="4">The sequence shown here is derived from an EMBL/GenBank/DDBJ whole genome shotgun (WGS) entry which is preliminary data.</text>
</comment>
<organism evidence="4 5">
    <name type="scientific">Symbiochloris irregularis</name>
    <dbReference type="NCBI Taxonomy" id="706552"/>
    <lineage>
        <taxon>Eukaryota</taxon>
        <taxon>Viridiplantae</taxon>
        <taxon>Chlorophyta</taxon>
        <taxon>core chlorophytes</taxon>
        <taxon>Trebouxiophyceae</taxon>
        <taxon>Trebouxiales</taxon>
        <taxon>Trebouxiaceae</taxon>
        <taxon>Symbiochloris</taxon>
    </lineage>
</organism>
<reference evidence="4 5" key="1">
    <citation type="journal article" date="2024" name="Nat. Commun.">
        <title>Phylogenomics reveals the evolutionary origins of lichenization in chlorophyte algae.</title>
        <authorList>
            <person name="Puginier C."/>
            <person name="Libourel C."/>
            <person name="Otte J."/>
            <person name="Skaloud P."/>
            <person name="Haon M."/>
            <person name="Grisel S."/>
            <person name="Petersen M."/>
            <person name="Berrin J.G."/>
            <person name="Delaux P.M."/>
            <person name="Dal Grande F."/>
            <person name="Keller J."/>
        </authorList>
    </citation>
    <scope>NUCLEOTIDE SEQUENCE [LARGE SCALE GENOMIC DNA]</scope>
    <source>
        <strain evidence="4 5">SAG 2036</strain>
    </source>
</reference>
<evidence type="ECO:0000259" key="3">
    <source>
        <dbReference type="Pfam" id="PF05670"/>
    </source>
</evidence>
<protein>
    <recommendedName>
        <fullName evidence="3">NFACT RNA-binding domain-containing protein</fullName>
    </recommendedName>
</protein>
<dbReference type="Proteomes" id="UP001465755">
    <property type="component" value="Unassembled WGS sequence"/>
</dbReference>
<keyword evidence="5" id="KW-1185">Reference proteome</keyword>
<name>A0AAW1P6J2_9CHLO</name>
<accession>A0AAW1P6J2</accession>
<evidence type="ECO:0000313" key="4">
    <source>
        <dbReference type="EMBL" id="KAK9807146.1"/>
    </source>
</evidence>
<dbReference type="PANTHER" id="PTHR13049">
    <property type="entry name" value="DUF814-RELATED"/>
    <property type="match status" value="1"/>
</dbReference>
<evidence type="ECO:0000256" key="1">
    <source>
        <dbReference type="ARBA" id="ARBA00008998"/>
    </source>
</evidence>
<dbReference type="EMBL" id="JALJOQ010000033">
    <property type="protein sequence ID" value="KAK9807146.1"/>
    <property type="molecule type" value="Genomic_DNA"/>
</dbReference>
<feature type="domain" description="NFACT RNA-binding" evidence="3">
    <location>
        <begin position="1"/>
        <end position="115"/>
    </location>
</feature>
<dbReference type="InterPro" id="IPR039730">
    <property type="entry name" value="Jlp2/Ccd25"/>
</dbReference>
<dbReference type="AlphaFoldDB" id="A0AAW1P6J2"/>
<sequence length="214" mass="24551">MVFYFEPRGFGPGKNDWLIYVGKDKFENEDLISYGLPMDVWFHVDDLSSAHVYLRLPEGGDFQDLPPDTLEDCAQLVKANSIVGSKRATVDIVYTPWSNLKKTASMETGQVSFHDAKLVKKISVTKSNDIVNRLNRTKKELYPDLAQDREAYDRTLRGQRKEAVQAQKKQEKAAKAEAERQKDLRSYKHLMQDDQAAPKPPPAQSFQDYEDDFM</sequence>
<dbReference type="PANTHER" id="PTHR13049:SF2">
    <property type="entry name" value="COILED-COIL DOMAIN-CONTAINING PROTEIN 25"/>
    <property type="match status" value="1"/>
</dbReference>
<evidence type="ECO:0000313" key="5">
    <source>
        <dbReference type="Proteomes" id="UP001465755"/>
    </source>
</evidence>
<gene>
    <name evidence="4" type="ORF">WJX73_000108</name>
</gene>
<evidence type="ECO:0000256" key="2">
    <source>
        <dbReference type="SAM" id="MobiDB-lite"/>
    </source>
</evidence>
<dbReference type="InterPro" id="IPR008532">
    <property type="entry name" value="NFACT_RNA-bd"/>
</dbReference>
<comment type="similarity">
    <text evidence="1">Belongs to the CCDC25 family.</text>
</comment>
<proteinExistence type="inferred from homology"/>
<feature type="region of interest" description="Disordered" evidence="2">
    <location>
        <begin position="162"/>
        <end position="214"/>
    </location>
</feature>
<feature type="compositionally biased region" description="Basic and acidic residues" evidence="2">
    <location>
        <begin position="162"/>
        <end position="192"/>
    </location>
</feature>
<dbReference type="Pfam" id="PF05670">
    <property type="entry name" value="NFACT-R_1"/>
    <property type="match status" value="1"/>
</dbReference>